<organism evidence="3">
    <name type="scientific">Glycine max</name>
    <name type="common">Soybean</name>
    <name type="synonym">Glycine hispida</name>
    <dbReference type="NCBI Taxonomy" id="3847"/>
    <lineage>
        <taxon>Eukaryota</taxon>
        <taxon>Viridiplantae</taxon>
        <taxon>Streptophyta</taxon>
        <taxon>Embryophyta</taxon>
        <taxon>Tracheophyta</taxon>
        <taxon>Spermatophyta</taxon>
        <taxon>Magnoliopsida</taxon>
        <taxon>eudicotyledons</taxon>
        <taxon>Gunneridae</taxon>
        <taxon>Pentapetalae</taxon>
        <taxon>rosids</taxon>
        <taxon>fabids</taxon>
        <taxon>Fabales</taxon>
        <taxon>Fabaceae</taxon>
        <taxon>Papilionoideae</taxon>
        <taxon>50 kb inversion clade</taxon>
        <taxon>NPAAA clade</taxon>
        <taxon>indigoferoid/millettioid clade</taxon>
        <taxon>Phaseoleae</taxon>
        <taxon>Glycine</taxon>
        <taxon>Glycine subgen. Soja</taxon>
    </lineage>
</organism>
<dbReference type="EnsemblPlants" id="KRH37805">
    <property type="protein sequence ID" value="KRH37805"/>
    <property type="gene ID" value="GLYMA_09G090500"/>
</dbReference>
<feature type="domain" description="NB-ARC" evidence="2">
    <location>
        <begin position="79"/>
        <end position="203"/>
    </location>
</feature>
<evidence type="ECO:0000313" key="5">
    <source>
        <dbReference type="Proteomes" id="UP000008827"/>
    </source>
</evidence>
<keyword evidence="1" id="KW-0611">Plant defense</keyword>
<dbReference type="GeneID" id="102665778"/>
<dbReference type="PANTHER" id="PTHR36766">
    <property type="entry name" value="PLANT BROAD-SPECTRUM MILDEW RESISTANCE PROTEIN RPW8"/>
    <property type="match status" value="1"/>
</dbReference>
<dbReference type="Proteomes" id="UP000008827">
    <property type="component" value="Chromosome 9"/>
</dbReference>
<evidence type="ECO:0000256" key="1">
    <source>
        <dbReference type="ARBA" id="ARBA00022821"/>
    </source>
</evidence>
<reference evidence="4" key="2">
    <citation type="submission" date="2018-02" db="UniProtKB">
        <authorList>
            <consortium name="EnsemblPlants"/>
        </authorList>
    </citation>
    <scope>IDENTIFICATION</scope>
    <source>
        <strain evidence="4">Williams 82</strain>
    </source>
</reference>
<evidence type="ECO:0000259" key="2">
    <source>
        <dbReference type="Pfam" id="PF00931"/>
    </source>
</evidence>
<dbReference type="RefSeq" id="XP_025979401.1">
    <property type="nucleotide sequence ID" value="XM_026123616.2"/>
</dbReference>
<evidence type="ECO:0000313" key="4">
    <source>
        <dbReference type="EnsemblPlants" id="KRH37805"/>
    </source>
</evidence>
<dbReference type="InterPro" id="IPR027417">
    <property type="entry name" value="P-loop_NTPase"/>
</dbReference>
<dbReference type="SMR" id="K7LCP9"/>
<dbReference type="Pfam" id="PF00931">
    <property type="entry name" value="NB-ARC"/>
    <property type="match status" value="1"/>
</dbReference>
<dbReference type="InterPro" id="IPR002182">
    <property type="entry name" value="NB-ARC"/>
</dbReference>
<dbReference type="HOGENOM" id="CLU_1306754_0_0_1"/>
<dbReference type="EMBL" id="CM000842">
    <property type="protein sequence ID" value="KRH37805.1"/>
    <property type="molecule type" value="Genomic_DNA"/>
</dbReference>
<sequence>MNSPNVKWKANLRPTLTRNAILTWKLKMMKQVLDDLEFLESQKGHLGLKECVGSGSGSKGSQKLPSTSLVVETDIYGRDDDKEIVSNWLASDTDTRNQLSILSIVGMGGECKTTLAQHAYNDPRIEGKFDIKVWVCVSDDFDAFNVTRTILEAITKSKDKSGNLEMVHERLKEILTGKKILLILDDLWNEDRKKWEVVHTPLNYGIERNGK</sequence>
<dbReference type="SUPFAM" id="SSF52540">
    <property type="entry name" value="P-loop containing nucleoside triphosphate hydrolases"/>
    <property type="match status" value="1"/>
</dbReference>
<dbReference type="GO" id="GO:0043531">
    <property type="term" value="F:ADP binding"/>
    <property type="evidence" value="ECO:0007669"/>
    <property type="project" value="InterPro"/>
</dbReference>
<dbReference type="AlphaFoldDB" id="K7LCP9"/>
<dbReference type="eggNOG" id="KOG4658">
    <property type="taxonomic scope" value="Eukaryota"/>
</dbReference>
<dbReference type="PANTHER" id="PTHR36766:SF40">
    <property type="entry name" value="DISEASE RESISTANCE PROTEIN RGA3"/>
    <property type="match status" value="1"/>
</dbReference>
<evidence type="ECO:0000313" key="3">
    <source>
        <dbReference type="EMBL" id="KRH37805.1"/>
    </source>
</evidence>
<dbReference type="OMA" id="RHNEIEG"/>
<reference evidence="3" key="3">
    <citation type="submission" date="2018-07" db="EMBL/GenBank/DDBJ databases">
        <title>WGS assembly of Glycine max.</title>
        <authorList>
            <person name="Schmutz J."/>
            <person name="Cannon S."/>
            <person name="Schlueter J."/>
            <person name="Ma J."/>
            <person name="Mitros T."/>
            <person name="Nelson W."/>
            <person name="Hyten D."/>
            <person name="Song Q."/>
            <person name="Thelen J."/>
            <person name="Cheng J."/>
            <person name="Xu D."/>
            <person name="Hellsten U."/>
            <person name="May G."/>
            <person name="Yu Y."/>
            <person name="Sakurai T."/>
            <person name="Umezawa T."/>
            <person name="Bhattacharyya M."/>
            <person name="Sandhu D."/>
            <person name="Valliyodan B."/>
            <person name="Lindquist E."/>
            <person name="Peto M."/>
            <person name="Grant D."/>
            <person name="Shu S."/>
            <person name="Goodstein D."/>
            <person name="Barry K."/>
            <person name="Futrell-Griggs M."/>
            <person name="Abernathy B."/>
            <person name="Du J."/>
            <person name="Tian Z."/>
            <person name="Zhu L."/>
            <person name="Gill N."/>
            <person name="Joshi T."/>
            <person name="Libault M."/>
            <person name="Sethuraman A."/>
            <person name="Zhang X."/>
            <person name="Shinozaki K."/>
            <person name="Nguyen H."/>
            <person name="Wing R."/>
            <person name="Cregan P."/>
            <person name="Specht J."/>
            <person name="Grimwood J."/>
            <person name="Rokhsar D."/>
            <person name="Stacey G."/>
            <person name="Shoemaker R."/>
            <person name="Jackson S."/>
        </authorList>
    </citation>
    <scope>NUCLEOTIDE SEQUENCE</scope>
    <source>
        <tissue evidence="3">Callus</tissue>
    </source>
</reference>
<reference evidence="3 4" key="1">
    <citation type="journal article" date="2010" name="Nature">
        <title>Genome sequence of the palaeopolyploid soybean.</title>
        <authorList>
            <person name="Schmutz J."/>
            <person name="Cannon S.B."/>
            <person name="Schlueter J."/>
            <person name="Ma J."/>
            <person name="Mitros T."/>
            <person name="Nelson W."/>
            <person name="Hyten D.L."/>
            <person name="Song Q."/>
            <person name="Thelen J.J."/>
            <person name="Cheng J."/>
            <person name="Xu D."/>
            <person name="Hellsten U."/>
            <person name="May G.D."/>
            <person name="Yu Y."/>
            <person name="Sakurai T."/>
            <person name="Umezawa T."/>
            <person name="Bhattacharyya M.K."/>
            <person name="Sandhu D."/>
            <person name="Valliyodan B."/>
            <person name="Lindquist E."/>
            <person name="Peto M."/>
            <person name="Grant D."/>
            <person name="Shu S."/>
            <person name="Goodstein D."/>
            <person name="Barry K."/>
            <person name="Futrell-Griggs M."/>
            <person name="Abernathy B."/>
            <person name="Du J."/>
            <person name="Tian Z."/>
            <person name="Zhu L."/>
            <person name="Gill N."/>
            <person name="Joshi T."/>
            <person name="Libault M."/>
            <person name="Sethuraman A."/>
            <person name="Zhang X.-C."/>
            <person name="Shinozaki K."/>
            <person name="Nguyen H.T."/>
            <person name="Wing R.A."/>
            <person name="Cregan P."/>
            <person name="Specht J."/>
            <person name="Grimwood J."/>
            <person name="Rokhsar D."/>
            <person name="Stacey G."/>
            <person name="Shoemaker R.C."/>
            <person name="Jackson S.A."/>
        </authorList>
    </citation>
    <scope>NUCLEOTIDE SEQUENCE</scope>
    <source>
        <strain evidence="4">cv. Williams 82</strain>
        <tissue evidence="3">Callus</tissue>
    </source>
</reference>
<dbReference type="Gramene" id="KRH37805">
    <property type="protein sequence ID" value="KRH37805"/>
    <property type="gene ID" value="GLYMA_09G090500"/>
</dbReference>
<dbReference type="PRINTS" id="PR00364">
    <property type="entry name" value="DISEASERSIST"/>
</dbReference>
<protein>
    <recommendedName>
        <fullName evidence="2">NB-ARC domain-containing protein</fullName>
    </recommendedName>
</protein>
<accession>K7LCP9</accession>
<dbReference type="Gene3D" id="3.40.50.300">
    <property type="entry name" value="P-loop containing nucleotide triphosphate hydrolases"/>
    <property type="match status" value="1"/>
</dbReference>
<dbReference type="PaxDb" id="3847-GLYMA09G11883.1"/>
<gene>
    <name evidence="4" type="primary">LOC102665778</name>
    <name evidence="3" type="ORF">GLYMA_09G090500</name>
</gene>
<dbReference type="GO" id="GO:0006952">
    <property type="term" value="P:defense response"/>
    <property type="evidence" value="ECO:0007669"/>
    <property type="project" value="UniProtKB-KW"/>
</dbReference>
<proteinExistence type="predicted"/>
<keyword evidence="5" id="KW-1185">Reference proteome</keyword>
<name>K7LCP9_SOYBN</name>